<accession>R4KGN7</accession>
<dbReference type="Proteomes" id="UP000013520">
    <property type="component" value="Chromosome"/>
</dbReference>
<gene>
    <name evidence="1" type="ORF">Desgi_1320</name>
</gene>
<dbReference type="EMBL" id="CP003273">
    <property type="protein sequence ID" value="AGL00827.1"/>
    <property type="molecule type" value="Genomic_DNA"/>
</dbReference>
<keyword evidence="2" id="KW-1185">Reference proteome</keyword>
<evidence type="ECO:0000313" key="1">
    <source>
        <dbReference type="EMBL" id="AGL00827.1"/>
    </source>
</evidence>
<name>R4KGN7_9FIRM</name>
<organism evidence="1 2">
    <name type="scientific">Desulfoscipio gibsoniae DSM 7213</name>
    <dbReference type="NCBI Taxonomy" id="767817"/>
    <lineage>
        <taxon>Bacteria</taxon>
        <taxon>Bacillati</taxon>
        <taxon>Bacillota</taxon>
        <taxon>Clostridia</taxon>
        <taxon>Eubacteriales</taxon>
        <taxon>Desulfallaceae</taxon>
        <taxon>Desulfoscipio</taxon>
    </lineage>
</organism>
<dbReference type="AlphaFoldDB" id="R4KGN7"/>
<protein>
    <submittedName>
        <fullName evidence="1">Uncharacterized protein</fullName>
    </submittedName>
</protein>
<dbReference type="STRING" id="767817.Desgi_1320"/>
<dbReference type="KEGG" id="dgi:Desgi_1320"/>
<reference evidence="1 2" key="1">
    <citation type="submission" date="2012-01" db="EMBL/GenBank/DDBJ databases">
        <title>Complete sequence of Desulfotomaculum gibsoniae DSM 7213.</title>
        <authorList>
            <consortium name="US DOE Joint Genome Institute"/>
            <person name="Lucas S."/>
            <person name="Han J."/>
            <person name="Lapidus A."/>
            <person name="Cheng J.-F."/>
            <person name="Goodwin L."/>
            <person name="Pitluck S."/>
            <person name="Peters L."/>
            <person name="Ovchinnikova G."/>
            <person name="Teshima H."/>
            <person name="Detter J.C."/>
            <person name="Han C."/>
            <person name="Tapia R."/>
            <person name="Land M."/>
            <person name="Hauser L."/>
            <person name="Kyrpides N."/>
            <person name="Ivanova N."/>
            <person name="Pagani I."/>
            <person name="Parshina S."/>
            <person name="Plugge C."/>
            <person name="Muyzer G."/>
            <person name="Kuever J."/>
            <person name="Ivanova A."/>
            <person name="Nazina T."/>
            <person name="Klenk H.-P."/>
            <person name="Brambilla E."/>
            <person name="Spring S."/>
            <person name="Stams A.F."/>
            <person name="Woyke T."/>
        </authorList>
    </citation>
    <scope>NUCLEOTIDE SEQUENCE [LARGE SCALE GENOMIC DNA]</scope>
    <source>
        <strain evidence="1 2">DSM 7213</strain>
    </source>
</reference>
<evidence type="ECO:0000313" key="2">
    <source>
        <dbReference type="Proteomes" id="UP000013520"/>
    </source>
</evidence>
<dbReference type="HOGENOM" id="CLU_2259203_0_0_9"/>
<sequence>MLFSLGICIGLIFFSINIALINFNRLVVPEQPLVLLNWHADGEKLEICLLGETLRLPNFGGTWPGLMQNMHEQVGILYSIGRDEFMRRLDPVQQKVRESIGWP</sequence>
<proteinExistence type="predicted"/>